<gene>
    <name evidence="2" type="ORF">QTO34_000822</name>
</gene>
<organism evidence="2 3">
    <name type="scientific">Cnephaeus nilssonii</name>
    <name type="common">Northern bat</name>
    <name type="synonym">Eptesicus nilssonii</name>
    <dbReference type="NCBI Taxonomy" id="3371016"/>
    <lineage>
        <taxon>Eukaryota</taxon>
        <taxon>Metazoa</taxon>
        <taxon>Chordata</taxon>
        <taxon>Craniata</taxon>
        <taxon>Vertebrata</taxon>
        <taxon>Euteleostomi</taxon>
        <taxon>Mammalia</taxon>
        <taxon>Eutheria</taxon>
        <taxon>Laurasiatheria</taxon>
        <taxon>Chiroptera</taxon>
        <taxon>Yangochiroptera</taxon>
        <taxon>Vespertilionidae</taxon>
        <taxon>Cnephaeus</taxon>
    </lineage>
</organism>
<evidence type="ECO:0000313" key="3">
    <source>
        <dbReference type="Proteomes" id="UP001177744"/>
    </source>
</evidence>
<evidence type="ECO:0008006" key="4">
    <source>
        <dbReference type="Google" id="ProtNLM"/>
    </source>
</evidence>
<protein>
    <recommendedName>
        <fullName evidence="4">ZC3H15/TMA46 family C-terminal domain-containing protein</fullName>
    </recommendedName>
</protein>
<evidence type="ECO:0000313" key="2">
    <source>
        <dbReference type="EMBL" id="KAK1346962.1"/>
    </source>
</evidence>
<accession>A0AA40ID49</accession>
<dbReference type="AlphaFoldDB" id="A0AA40ID49"/>
<name>A0AA40ID49_CNENI</name>
<keyword evidence="3" id="KW-1185">Reference proteome</keyword>
<dbReference type="EMBL" id="JAULJE010000001">
    <property type="protein sequence ID" value="KAK1346962.1"/>
    <property type="molecule type" value="Genomic_DNA"/>
</dbReference>
<evidence type="ECO:0000256" key="1">
    <source>
        <dbReference type="SAM" id="MobiDB-lite"/>
    </source>
</evidence>
<dbReference type="Proteomes" id="UP001177744">
    <property type="component" value="Unassembled WGS sequence"/>
</dbReference>
<comment type="caution">
    <text evidence="2">The sequence shown here is derived from an EMBL/GenBank/DDBJ whole genome shotgun (WGS) entry which is preliminary data.</text>
</comment>
<sequence length="143" mass="16491">MMSQTFEIISITSRRKPWYGEDLYFSDSCARKLMIEIKKKEKEAEEPEKQLFQGTPDTIGNFLSWKAKSHAELLEIKKKRVKVEEQARKNKLSPSQFGSFLEDAGNTVEVDESVFQEMDDLGLEDDEDDSEYNPADPESDLTD</sequence>
<reference evidence="2" key="1">
    <citation type="submission" date="2023-06" db="EMBL/GenBank/DDBJ databases">
        <title>Reference genome for the Northern bat (Eptesicus nilssonii), a most northern bat species.</title>
        <authorList>
            <person name="Laine V.N."/>
            <person name="Pulliainen A.T."/>
            <person name="Lilley T.M."/>
        </authorList>
    </citation>
    <scope>NUCLEOTIDE SEQUENCE</scope>
    <source>
        <strain evidence="2">BLF_Eptnil</strain>
        <tissue evidence="2">Kidney</tissue>
    </source>
</reference>
<feature type="region of interest" description="Disordered" evidence="1">
    <location>
        <begin position="109"/>
        <end position="143"/>
    </location>
</feature>
<proteinExistence type="predicted"/>